<dbReference type="SFLD" id="SFLDS00005">
    <property type="entry name" value="Isoprenoid_Synthase_Type_I"/>
    <property type="match status" value="1"/>
</dbReference>
<sequence>IFNKFKGDDGDFKKCLTDDVRGMLSFYEASHFGITTEDILEEAMSFTQKHLELFVVGDKAKHHPHLTKLIQAALHIPQNLNLEVLVAREYIGFYELETDHHEMLLKLAKLNFRFMQLHYIQDLKTITAWWRELDLVSKIPNYFRERLVEPYFWATGIYYEPRYSAARIMVAKAIILFDILDNTFDVYGTLDEVKSLVQSVERWDYDKLDVLPDYLKIVFRTMFDFFKELGENVSSERRSFTMQYAYEQLKIAMKGYLQEAEWSKTGYVPSYEEYIEVGMSSTAGEVMLAITFIAMGDIAGDEIYEWLRARPKLNQALFVKSRLRDDISTFKEEMKRGDVANGINCYTKQYGVTEAKACLEFEKMTNHMSKVMNEEFLKEASFVPLHGLRPVLNYGRLADVIYKYGDGYTFAGGKIKDYITSLYIDLIITP</sequence>
<evidence type="ECO:0000256" key="1">
    <source>
        <dbReference type="ARBA" id="ARBA00022723"/>
    </source>
</evidence>
<dbReference type="InterPro" id="IPR036965">
    <property type="entry name" value="Terpene_synth_N_sf"/>
</dbReference>
<name>R0I826_9BRAS</name>
<comment type="similarity">
    <text evidence="5">Belongs to the terpene synthase family. Tpsa subfamily.</text>
</comment>
<dbReference type="eggNOG" id="ENOG502QUCN">
    <property type="taxonomic scope" value="Eukaryota"/>
</dbReference>
<evidence type="ECO:0000259" key="6">
    <source>
        <dbReference type="Pfam" id="PF01397"/>
    </source>
</evidence>
<dbReference type="CDD" id="cd00684">
    <property type="entry name" value="Terpene_cyclase_plant_C1"/>
    <property type="match status" value="1"/>
</dbReference>
<organism evidence="8 9">
    <name type="scientific">Capsella rubella</name>
    <dbReference type="NCBI Taxonomy" id="81985"/>
    <lineage>
        <taxon>Eukaryota</taxon>
        <taxon>Viridiplantae</taxon>
        <taxon>Streptophyta</taxon>
        <taxon>Embryophyta</taxon>
        <taxon>Tracheophyta</taxon>
        <taxon>Spermatophyta</taxon>
        <taxon>Magnoliopsida</taxon>
        <taxon>eudicotyledons</taxon>
        <taxon>Gunneridae</taxon>
        <taxon>Pentapetalae</taxon>
        <taxon>rosids</taxon>
        <taxon>malvids</taxon>
        <taxon>Brassicales</taxon>
        <taxon>Brassicaceae</taxon>
        <taxon>Camelineae</taxon>
        <taxon>Capsella</taxon>
    </lineage>
</organism>
<dbReference type="InterPro" id="IPR005630">
    <property type="entry name" value="Terpene_synthase_metal-bd"/>
</dbReference>
<dbReference type="Pfam" id="PF01397">
    <property type="entry name" value="Terpene_synth"/>
    <property type="match status" value="1"/>
</dbReference>
<feature type="non-terminal residue" evidence="8">
    <location>
        <position position="1"/>
    </location>
</feature>
<dbReference type="SUPFAM" id="SSF48239">
    <property type="entry name" value="Terpenoid cyclases/Protein prenyltransferases"/>
    <property type="match status" value="1"/>
</dbReference>
<evidence type="ECO:0000313" key="9">
    <source>
        <dbReference type="Proteomes" id="UP000029121"/>
    </source>
</evidence>
<dbReference type="GO" id="GO:0016102">
    <property type="term" value="P:diterpenoid biosynthetic process"/>
    <property type="evidence" value="ECO:0007669"/>
    <property type="project" value="InterPro"/>
</dbReference>
<keyword evidence="4" id="KW-0456">Lyase</keyword>
<dbReference type="Gene3D" id="1.50.10.130">
    <property type="entry name" value="Terpene synthase, N-terminal domain"/>
    <property type="match status" value="1"/>
</dbReference>
<keyword evidence="9" id="KW-1185">Reference proteome</keyword>
<dbReference type="SFLD" id="SFLDG01019">
    <property type="entry name" value="Terpene_Cyclase_Like_1_C_Termi"/>
    <property type="match status" value="1"/>
</dbReference>
<dbReference type="PANTHER" id="PTHR31225">
    <property type="entry name" value="OS04G0344100 PROTEIN-RELATED"/>
    <property type="match status" value="1"/>
</dbReference>
<dbReference type="Pfam" id="PF03936">
    <property type="entry name" value="Terpene_synth_C"/>
    <property type="match status" value="1"/>
</dbReference>
<dbReference type="EMBL" id="KB870806">
    <property type="protein sequence ID" value="EOA34260.1"/>
    <property type="molecule type" value="Genomic_DNA"/>
</dbReference>
<feature type="domain" description="Terpene synthase metal-binding" evidence="7">
    <location>
        <begin position="131"/>
        <end position="370"/>
    </location>
</feature>
<dbReference type="InterPro" id="IPR044814">
    <property type="entry name" value="Terpene_cyclase_plant_C1"/>
</dbReference>
<dbReference type="OrthoDB" id="1877784at2759"/>
<dbReference type="InterPro" id="IPR008949">
    <property type="entry name" value="Isoprenoid_synthase_dom_sf"/>
</dbReference>
<dbReference type="GO" id="GO:0000287">
    <property type="term" value="F:magnesium ion binding"/>
    <property type="evidence" value="ECO:0007669"/>
    <property type="project" value="InterPro"/>
</dbReference>
<evidence type="ECO:0000256" key="2">
    <source>
        <dbReference type="ARBA" id="ARBA00022842"/>
    </source>
</evidence>
<dbReference type="GO" id="GO:0010333">
    <property type="term" value="F:terpene synthase activity"/>
    <property type="evidence" value="ECO:0007669"/>
    <property type="project" value="InterPro"/>
</dbReference>
<dbReference type="InterPro" id="IPR034741">
    <property type="entry name" value="Terpene_cyclase-like_1_C"/>
</dbReference>
<keyword evidence="2" id="KW-0460">Magnesium</keyword>
<evidence type="ECO:0000256" key="3">
    <source>
        <dbReference type="ARBA" id="ARBA00023211"/>
    </source>
</evidence>
<dbReference type="InterPro" id="IPR001906">
    <property type="entry name" value="Terpene_synth_N"/>
</dbReference>
<dbReference type="STRING" id="81985.R0I826"/>
<evidence type="ECO:0000259" key="7">
    <source>
        <dbReference type="Pfam" id="PF03936"/>
    </source>
</evidence>
<evidence type="ECO:0000313" key="8">
    <source>
        <dbReference type="EMBL" id="EOA34260.1"/>
    </source>
</evidence>
<protein>
    <recommendedName>
        <fullName evidence="10">(+)-delta-cadinene synthase</fullName>
    </recommendedName>
</protein>
<dbReference type="Proteomes" id="UP000029121">
    <property type="component" value="Unassembled WGS sequence"/>
</dbReference>
<evidence type="ECO:0000256" key="5">
    <source>
        <dbReference type="ARBA" id="ARBA00038405"/>
    </source>
</evidence>
<keyword evidence="1" id="KW-0479">Metal-binding</keyword>
<evidence type="ECO:0000256" key="4">
    <source>
        <dbReference type="ARBA" id="ARBA00023239"/>
    </source>
</evidence>
<reference evidence="9" key="1">
    <citation type="journal article" date="2013" name="Nat. Genet.">
        <title>The Capsella rubella genome and the genomic consequences of rapid mating system evolution.</title>
        <authorList>
            <person name="Slotte T."/>
            <person name="Hazzouri K.M."/>
            <person name="Agren J.A."/>
            <person name="Koenig D."/>
            <person name="Maumus F."/>
            <person name="Guo Y.L."/>
            <person name="Steige K."/>
            <person name="Platts A.E."/>
            <person name="Escobar J.S."/>
            <person name="Newman L.K."/>
            <person name="Wang W."/>
            <person name="Mandakova T."/>
            <person name="Vello E."/>
            <person name="Smith L.M."/>
            <person name="Henz S.R."/>
            <person name="Steffen J."/>
            <person name="Takuno S."/>
            <person name="Brandvain Y."/>
            <person name="Coop G."/>
            <person name="Andolfatto P."/>
            <person name="Hu T.T."/>
            <person name="Blanchette M."/>
            <person name="Clark R.M."/>
            <person name="Quesneville H."/>
            <person name="Nordborg M."/>
            <person name="Gaut B.S."/>
            <person name="Lysak M.A."/>
            <person name="Jenkins J."/>
            <person name="Grimwood J."/>
            <person name="Chapman J."/>
            <person name="Prochnik S."/>
            <person name="Shu S."/>
            <person name="Rokhsar D."/>
            <person name="Schmutz J."/>
            <person name="Weigel D."/>
            <person name="Wright S.I."/>
        </authorList>
    </citation>
    <scope>NUCLEOTIDE SEQUENCE [LARGE SCALE GENOMIC DNA]</scope>
    <source>
        <strain evidence="9">cv. Monte Gargano</strain>
    </source>
</reference>
<keyword evidence="3" id="KW-0464">Manganese</keyword>
<feature type="domain" description="Terpene synthase N-terminal" evidence="6">
    <location>
        <begin position="1"/>
        <end position="74"/>
    </location>
</feature>
<evidence type="ECO:0008006" key="10">
    <source>
        <dbReference type="Google" id="ProtNLM"/>
    </source>
</evidence>
<accession>R0I826</accession>
<dbReference type="Gene3D" id="1.10.600.10">
    <property type="entry name" value="Farnesyl Diphosphate Synthase"/>
    <property type="match status" value="1"/>
</dbReference>
<dbReference type="KEGG" id="crb:17895797"/>
<dbReference type="PANTHER" id="PTHR31225:SF242">
    <property type="entry name" value="TERPENOID SYNTHASE 9"/>
    <property type="match status" value="1"/>
</dbReference>
<dbReference type="InterPro" id="IPR050148">
    <property type="entry name" value="Terpene_synthase-like"/>
</dbReference>
<proteinExistence type="inferred from homology"/>
<dbReference type="FunFam" id="1.10.600.10:FF:000007">
    <property type="entry name" value="Isoprene synthase, chloroplastic"/>
    <property type="match status" value="1"/>
</dbReference>
<dbReference type="InterPro" id="IPR008930">
    <property type="entry name" value="Terpenoid_cyclase/PrenylTrfase"/>
</dbReference>
<gene>
    <name evidence="8" type="ORF">CARUB_v10021772mg</name>
</gene>
<dbReference type="AlphaFoldDB" id="R0I826"/>
<dbReference type="SUPFAM" id="SSF48576">
    <property type="entry name" value="Terpenoid synthases"/>
    <property type="match status" value="1"/>
</dbReference>